<dbReference type="InterPro" id="IPR017930">
    <property type="entry name" value="Myb_dom"/>
</dbReference>
<dbReference type="EMBL" id="CM004387">
    <property type="protein sequence ID" value="OAY59958.1"/>
    <property type="molecule type" value="Genomic_DNA"/>
</dbReference>
<feature type="domain" description="Myb-like" evidence="8">
    <location>
        <begin position="62"/>
        <end position="112"/>
    </location>
</feature>
<evidence type="ECO:0000259" key="9">
    <source>
        <dbReference type="PROSITE" id="PS51294"/>
    </source>
</evidence>
<dbReference type="Gene3D" id="1.10.10.60">
    <property type="entry name" value="Homeodomain-like"/>
    <property type="match status" value="2"/>
</dbReference>
<comment type="caution">
    <text evidence="10">The sequence shown here is derived from an EMBL/GenBank/DDBJ whole genome shotgun (WGS) entry which is preliminary data.</text>
</comment>
<dbReference type="GO" id="GO:0005634">
    <property type="term" value="C:nucleus"/>
    <property type="evidence" value="ECO:0000318"/>
    <property type="project" value="GO_Central"/>
</dbReference>
<keyword evidence="3" id="KW-0805">Transcription regulation</keyword>
<evidence type="ECO:0000256" key="3">
    <source>
        <dbReference type="ARBA" id="ARBA00023015"/>
    </source>
</evidence>
<feature type="domain" description="HTH myb-type" evidence="9">
    <location>
        <begin position="9"/>
        <end position="61"/>
    </location>
</feature>
<dbReference type="PANTHER" id="PTHR47994:SF5">
    <property type="entry name" value="F14D16.11-RELATED"/>
    <property type="match status" value="1"/>
</dbReference>
<evidence type="ECO:0000256" key="6">
    <source>
        <dbReference type="ARBA" id="ARBA00023242"/>
    </source>
</evidence>
<reference evidence="11" key="1">
    <citation type="journal article" date="2016" name="Nat. Biotechnol.">
        <title>Sequencing wild and cultivated cassava and related species reveals extensive interspecific hybridization and genetic diversity.</title>
        <authorList>
            <person name="Bredeson J.V."/>
            <person name="Lyons J.B."/>
            <person name="Prochnik S.E."/>
            <person name="Wu G.A."/>
            <person name="Ha C.M."/>
            <person name="Edsinger-Gonzales E."/>
            <person name="Grimwood J."/>
            <person name="Schmutz J."/>
            <person name="Rabbi I.Y."/>
            <person name="Egesi C."/>
            <person name="Nauluvula P."/>
            <person name="Lebot V."/>
            <person name="Ndunguru J."/>
            <person name="Mkamilo G."/>
            <person name="Bart R.S."/>
            <person name="Setter T.L."/>
            <person name="Gleadow R.M."/>
            <person name="Kulakow P."/>
            <person name="Ferguson M.E."/>
            <person name="Rounsley S."/>
            <person name="Rokhsar D.S."/>
        </authorList>
    </citation>
    <scope>NUCLEOTIDE SEQUENCE [LARGE SCALE GENOMIC DNA]</scope>
    <source>
        <strain evidence="11">cv. AM560-2</strain>
    </source>
</reference>
<dbReference type="Gramene" id="Manes.01G074400.1.v8.1">
    <property type="protein sequence ID" value="Manes.01G074400.1.v8.1.CDS"/>
    <property type="gene ID" value="Manes.01G074400.v8.1"/>
</dbReference>
<evidence type="ECO:0000256" key="5">
    <source>
        <dbReference type="ARBA" id="ARBA00023163"/>
    </source>
</evidence>
<evidence type="ECO:0000256" key="2">
    <source>
        <dbReference type="ARBA" id="ARBA00022737"/>
    </source>
</evidence>
<evidence type="ECO:0000259" key="8">
    <source>
        <dbReference type="PROSITE" id="PS50090"/>
    </source>
</evidence>
<dbReference type="PANTHER" id="PTHR47994">
    <property type="entry name" value="F14D16.11-RELATED"/>
    <property type="match status" value="1"/>
</dbReference>
<accession>A0A2C9WII7</accession>
<evidence type="ECO:0000256" key="7">
    <source>
        <dbReference type="SAM" id="MobiDB-lite"/>
    </source>
</evidence>
<evidence type="ECO:0000256" key="1">
    <source>
        <dbReference type="ARBA" id="ARBA00004123"/>
    </source>
</evidence>
<proteinExistence type="predicted"/>
<dbReference type="InterPro" id="IPR001005">
    <property type="entry name" value="SANT/Myb"/>
</dbReference>
<dbReference type="CDD" id="cd00167">
    <property type="entry name" value="SANT"/>
    <property type="match status" value="2"/>
</dbReference>
<evidence type="ECO:0000313" key="11">
    <source>
        <dbReference type="Proteomes" id="UP000091857"/>
    </source>
</evidence>
<evidence type="ECO:0008006" key="12">
    <source>
        <dbReference type="Google" id="ProtNLM"/>
    </source>
</evidence>
<dbReference type="GO" id="GO:0046394">
    <property type="term" value="P:carboxylic acid biosynthetic process"/>
    <property type="evidence" value="ECO:0007669"/>
    <property type="project" value="UniProtKB-ARBA"/>
</dbReference>
<dbReference type="AlphaFoldDB" id="A0A2C9WII7"/>
<dbReference type="OrthoDB" id="2143914at2759"/>
<keyword evidence="11" id="KW-1185">Reference proteome</keyword>
<dbReference type="FunFam" id="1.10.10.60:FF:000069">
    <property type="entry name" value="MYB transcription factor"/>
    <property type="match status" value="1"/>
</dbReference>
<comment type="subcellular location">
    <subcellularLocation>
        <location evidence="1">Nucleus</location>
    </subcellularLocation>
</comment>
<organism evidence="10 11">
    <name type="scientific">Manihot esculenta</name>
    <name type="common">Cassava</name>
    <name type="synonym">Jatropha manihot</name>
    <dbReference type="NCBI Taxonomy" id="3983"/>
    <lineage>
        <taxon>Eukaryota</taxon>
        <taxon>Viridiplantae</taxon>
        <taxon>Streptophyta</taxon>
        <taxon>Embryophyta</taxon>
        <taxon>Tracheophyta</taxon>
        <taxon>Spermatophyta</taxon>
        <taxon>Magnoliopsida</taxon>
        <taxon>eudicotyledons</taxon>
        <taxon>Gunneridae</taxon>
        <taxon>Pentapetalae</taxon>
        <taxon>rosids</taxon>
        <taxon>fabids</taxon>
        <taxon>Malpighiales</taxon>
        <taxon>Euphorbiaceae</taxon>
        <taxon>Crotonoideae</taxon>
        <taxon>Manihoteae</taxon>
        <taxon>Manihot</taxon>
    </lineage>
</organism>
<gene>
    <name evidence="10" type="ORF">MANES_01G074400v8</name>
</gene>
<keyword evidence="5" id="KW-0804">Transcription</keyword>
<keyword evidence="2" id="KW-0677">Repeat</keyword>
<feature type="region of interest" description="Disordered" evidence="7">
    <location>
        <begin position="130"/>
        <end position="181"/>
    </location>
</feature>
<feature type="domain" description="HTH myb-type" evidence="9">
    <location>
        <begin position="62"/>
        <end position="116"/>
    </location>
</feature>
<dbReference type="GO" id="GO:0006355">
    <property type="term" value="P:regulation of DNA-templated transcription"/>
    <property type="evidence" value="ECO:0000318"/>
    <property type="project" value="GO_Central"/>
</dbReference>
<dbReference type="FunFam" id="1.10.10.60:FF:000303">
    <property type="entry name" value="MYB transcription factor"/>
    <property type="match status" value="1"/>
</dbReference>
<name>A0A2C9WII7_MANES</name>
<dbReference type="SMART" id="SM00717">
    <property type="entry name" value="SANT"/>
    <property type="match status" value="2"/>
</dbReference>
<dbReference type="GO" id="GO:0000987">
    <property type="term" value="F:cis-regulatory region sequence-specific DNA binding"/>
    <property type="evidence" value="ECO:0000318"/>
    <property type="project" value="GO_Central"/>
</dbReference>
<protein>
    <recommendedName>
        <fullName evidence="12">MYB family protein</fullName>
    </recommendedName>
</protein>
<dbReference type="PROSITE" id="PS50090">
    <property type="entry name" value="MYB_LIKE"/>
    <property type="match status" value="2"/>
</dbReference>
<dbReference type="Proteomes" id="UP000091857">
    <property type="component" value="Chromosome 1"/>
</dbReference>
<keyword evidence="4" id="KW-0238">DNA-binding</keyword>
<feature type="domain" description="Myb-like" evidence="8">
    <location>
        <begin position="9"/>
        <end position="61"/>
    </location>
</feature>
<evidence type="ECO:0000313" key="10">
    <source>
        <dbReference type="EMBL" id="OAY59958.1"/>
    </source>
</evidence>
<dbReference type="SMR" id="A0A2C9WII7"/>
<dbReference type="InterPro" id="IPR009057">
    <property type="entry name" value="Homeodomain-like_sf"/>
</dbReference>
<evidence type="ECO:0000256" key="4">
    <source>
        <dbReference type="ARBA" id="ARBA00023125"/>
    </source>
</evidence>
<feature type="compositionally biased region" description="Polar residues" evidence="7">
    <location>
        <begin position="151"/>
        <end position="160"/>
    </location>
</feature>
<dbReference type="OMA" id="INDEKMF"/>
<sequence>MGRQPCCDKLGVKKGPWTAEEDKKLINFILTNGQCCWRAVPKLAGLRRCGKSCRLRWTNYLRPDLKRGLLTEAEEKLVIDLHARLGNRWSKIAARLPGRTDNEIKNHWNTHIKKKLLKMGIDPVTHEPFHKEAKTEESSSTSRPDNLLPESGSTTNNSSLHENDGIVNSEENSSSPHENCCTDESTLLDSICNDETLLNSLWMDEPPLVDASWNNNINPPATDDAKNGEMGYPYPYPLWEDNCTWLFDCQDFGVHDFGFDCFDNLEFKSLNSLEMEEKH</sequence>
<dbReference type="Pfam" id="PF00249">
    <property type="entry name" value="Myb_DNA-binding"/>
    <property type="match status" value="2"/>
</dbReference>
<dbReference type="PROSITE" id="PS51294">
    <property type="entry name" value="HTH_MYB"/>
    <property type="match status" value="2"/>
</dbReference>
<dbReference type="SUPFAM" id="SSF46689">
    <property type="entry name" value="Homeodomain-like"/>
    <property type="match status" value="1"/>
</dbReference>
<keyword evidence="6" id="KW-0539">Nucleus</keyword>
<dbReference type="InterPro" id="IPR015495">
    <property type="entry name" value="Myb_TF_plants"/>
</dbReference>